<keyword evidence="3" id="KW-1185">Reference proteome</keyword>
<dbReference type="SUPFAM" id="SSF50630">
    <property type="entry name" value="Acid proteases"/>
    <property type="match status" value="1"/>
</dbReference>
<reference evidence="2 3" key="1">
    <citation type="submission" date="2014-06" db="EMBL/GenBank/DDBJ databases">
        <title>Draft genome sequence of Idiomarina sp. MCCC 1A10513.</title>
        <authorList>
            <person name="Du J."/>
            <person name="Lai Q."/>
            <person name="Shao Z."/>
        </authorList>
    </citation>
    <scope>NUCLEOTIDE SEQUENCE [LARGE SCALE GENOMIC DNA]</scope>
    <source>
        <strain evidence="2 3">MCCC 1A10513</strain>
    </source>
</reference>
<evidence type="ECO:0000256" key="1">
    <source>
        <dbReference type="SAM" id="SignalP"/>
    </source>
</evidence>
<gene>
    <name evidence="2" type="ORF">IDAT_06160</name>
</gene>
<dbReference type="STRING" id="1517416.IDAT_06160"/>
<accession>A0A094IM66</accession>
<dbReference type="AlphaFoldDB" id="A0A094IM66"/>
<protein>
    <recommendedName>
        <fullName evidence="4">Signal protein PDZ</fullName>
    </recommendedName>
</protein>
<evidence type="ECO:0008006" key="4">
    <source>
        <dbReference type="Google" id="ProtNLM"/>
    </source>
</evidence>
<dbReference type="EMBL" id="JPIN01000006">
    <property type="protein sequence ID" value="KFZ28785.1"/>
    <property type="molecule type" value="Genomic_DNA"/>
</dbReference>
<name>A0A094IM66_9GAMM</name>
<organism evidence="2 3">
    <name type="scientific">Pseudidiomarina atlantica</name>
    <dbReference type="NCBI Taxonomy" id="1517416"/>
    <lineage>
        <taxon>Bacteria</taxon>
        <taxon>Pseudomonadati</taxon>
        <taxon>Pseudomonadota</taxon>
        <taxon>Gammaproteobacteria</taxon>
        <taxon>Alteromonadales</taxon>
        <taxon>Idiomarinaceae</taxon>
        <taxon>Pseudidiomarina</taxon>
    </lineage>
</organism>
<dbReference type="RefSeq" id="WP_034731948.1">
    <property type="nucleotide sequence ID" value="NZ_JPIN01000006.1"/>
</dbReference>
<comment type="caution">
    <text evidence="2">The sequence shown here is derived from an EMBL/GenBank/DDBJ whole genome shotgun (WGS) entry which is preliminary data.</text>
</comment>
<feature type="signal peptide" evidence="1">
    <location>
        <begin position="1"/>
        <end position="20"/>
    </location>
</feature>
<evidence type="ECO:0000313" key="3">
    <source>
        <dbReference type="Proteomes" id="UP000053718"/>
    </source>
</evidence>
<dbReference type="eggNOG" id="ENOG502ZBPD">
    <property type="taxonomic scope" value="Bacteria"/>
</dbReference>
<dbReference type="Gene3D" id="2.40.70.10">
    <property type="entry name" value="Acid Proteases"/>
    <property type="match status" value="2"/>
</dbReference>
<sequence>MRYIFSLIFLVFSQVSFAQATDWIDFEQSNGHIRIPVTVAGIDTYAIFDSGSQVNAINLAFMEAHDLEFKANRKLDIQGVNGIKERKVYREIPTNLIGMDLSMEMVGIDLGSPESGILLGAPVLNQFVLQFDYPNSRMRFAAHGTFSLRDVQNLEMRSQRGSGVPVVRVNLNDEMERWMLLDTGSTTGLFIDRIIATSNGWLDKYQVVEGTITGVNEIATVDYFRLPNLGIGPYGLADVLVTVPSEDGGVDFGNRYSEIGSLNKGIRISGILGYDVLKHFILTLDYKNGRGHIWAP</sequence>
<keyword evidence="1" id="KW-0732">Signal</keyword>
<feature type="chain" id="PRO_5001900194" description="Signal protein PDZ" evidence="1">
    <location>
        <begin position="21"/>
        <end position="296"/>
    </location>
</feature>
<dbReference type="InterPro" id="IPR021109">
    <property type="entry name" value="Peptidase_aspartic_dom_sf"/>
</dbReference>
<proteinExistence type="predicted"/>
<dbReference type="OrthoDB" id="3521766at2"/>
<evidence type="ECO:0000313" key="2">
    <source>
        <dbReference type="EMBL" id="KFZ28785.1"/>
    </source>
</evidence>
<dbReference type="Proteomes" id="UP000053718">
    <property type="component" value="Unassembled WGS sequence"/>
</dbReference>
<dbReference type="Pfam" id="PF13650">
    <property type="entry name" value="Asp_protease_2"/>
    <property type="match status" value="1"/>
</dbReference>